<protein>
    <recommendedName>
        <fullName evidence="8">Heme haloperoxidase family profile domain-containing protein</fullName>
    </recommendedName>
</protein>
<dbReference type="Gene3D" id="1.10.489.10">
    <property type="entry name" value="Chloroperoxidase-like"/>
    <property type="match status" value="1"/>
</dbReference>
<evidence type="ECO:0000256" key="5">
    <source>
        <dbReference type="ARBA" id="ARBA00023002"/>
    </source>
</evidence>
<evidence type="ECO:0000313" key="9">
    <source>
        <dbReference type="EMBL" id="KAE9965091.1"/>
    </source>
</evidence>
<sequence>MFTTAVMNTYNIDSTFAYLLGHGGIPAVSSITTTSIDLKDLNQHDAIEHDASLTRDDAKSGDNHSMQPALLQALLDDAQGEFLTTESLAKSRARREKDSLSKGSPKLGLKQNALAYGEAALLLQTLGKQEDGTNWKLKKADAKAWFGEERLPEGYIKPAKAISLSDAGTLSGVIQKMATASLKSKKAFSLVV</sequence>
<dbReference type="Proteomes" id="UP000490939">
    <property type="component" value="Unassembled WGS sequence"/>
</dbReference>
<dbReference type="Pfam" id="PF01328">
    <property type="entry name" value="Peroxidase_2"/>
    <property type="match status" value="1"/>
</dbReference>
<reference evidence="10 12" key="1">
    <citation type="submission" date="2018-12" db="EMBL/GenBank/DDBJ databases">
        <title>Venturia inaequalis Genome Resource.</title>
        <authorList>
            <person name="Lichtner F.J."/>
        </authorList>
    </citation>
    <scope>NUCLEOTIDE SEQUENCE [LARGE SCALE GENOMIC DNA]</scope>
    <source>
        <strain evidence="10 12">120213</strain>
        <strain evidence="9">Bline_iso_100314</strain>
        <strain evidence="11 13">DMI_063113</strain>
    </source>
</reference>
<dbReference type="EMBL" id="WNWQ01000638">
    <property type="protein sequence ID" value="KAE9965091.1"/>
    <property type="molecule type" value="Genomic_DNA"/>
</dbReference>
<dbReference type="InterPro" id="IPR036851">
    <property type="entry name" value="Chloroperoxidase-like_sf"/>
</dbReference>
<keyword evidence="4" id="KW-0479">Metal-binding</keyword>
<dbReference type="EMBL" id="WNWR01000242">
    <property type="protein sequence ID" value="KAE9987127.1"/>
    <property type="molecule type" value="Genomic_DNA"/>
</dbReference>
<dbReference type="EMBL" id="WNWS01000177">
    <property type="protein sequence ID" value="KAE9976279.1"/>
    <property type="molecule type" value="Genomic_DNA"/>
</dbReference>
<dbReference type="PROSITE" id="PS51405">
    <property type="entry name" value="HEME_HALOPEROXIDASE"/>
    <property type="match status" value="1"/>
</dbReference>
<evidence type="ECO:0000256" key="4">
    <source>
        <dbReference type="ARBA" id="ARBA00022723"/>
    </source>
</evidence>
<dbReference type="InterPro" id="IPR000028">
    <property type="entry name" value="Chloroperoxidase"/>
</dbReference>
<evidence type="ECO:0000256" key="3">
    <source>
        <dbReference type="ARBA" id="ARBA00022617"/>
    </source>
</evidence>
<keyword evidence="5" id="KW-0560">Oxidoreductase</keyword>
<comment type="similarity">
    <text evidence="7">Belongs to the chloroperoxidase family.</text>
</comment>
<dbReference type="PANTHER" id="PTHR33577">
    <property type="entry name" value="STERIGMATOCYSTIN BIOSYNTHESIS PEROXIDASE STCC-RELATED"/>
    <property type="match status" value="1"/>
</dbReference>
<name>A0A8H3UWY6_VENIN</name>
<organism evidence="10 12">
    <name type="scientific">Venturia inaequalis</name>
    <name type="common">Apple scab fungus</name>
    <dbReference type="NCBI Taxonomy" id="5025"/>
    <lineage>
        <taxon>Eukaryota</taxon>
        <taxon>Fungi</taxon>
        <taxon>Dikarya</taxon>
        <taxon>Ascomycota</taxon>
        <taxon>Pezizomycotina</taxon>
        <taxon>Dothideomycetes</taxon>
        <taxon>Pleosporomycetidae</taxon>
        <taxon>Venturiales</taxon>
        <taxon>Venturiaceae</taxon>
        <taxon>Venturia</taxon>
    </lineage>
</organism>
<keyword evidence="2" id="KW-0575">Peroxidase</keyword>
<dbReference type="PANTHER" id="PTHR33577:SF9">
    <property type="entry name" value="PEROXIDASE STCC"/>
    <property type="match status" value="1"/>
</dbReference>
<evidence type="ECO:0000313" key="12">
    <source>
        <dbReference type="Proteomes" id="UP000447873"/>
    </source>
</evidence>
<comment type="caution">
    <text evidence="10">The sequence shown here is derived from an EMBL/GenBank/DDBJ whole genome shotgun (WGS) entry which is preliminary data.</text>
</comment>
<keyword evidence="3" id="KW-0349">Heme</keyword>
<evidence type="ECO:0000256" key="1">
    <source>
        <dbReference type="ARBA" id="ARBA00001970"/>
    </source>
</evidence>
<feature type="domain" description="Heme haloperoxidase family profile" evidence="8">
    <location>
        <begin position="1"/>
        <end position="169"/>
    </location>
</feature>
<evidence type="ECO:0000259" key="8">
    <source>
        <dbReference type="PROSITE" id="PS51405"/>
    </source>
</evidence>
<evidence type="ECO:0000256" key="2">
    <source>
        <dbReference type="ARBA" id="ARBA00022559"/>
    </source>
</evidence>
<dbReference type="GO" id="GO:0004601">
    <property type="term" value="F:peroxidase activity"/>
    <property type="evidence" value="ECO:0007669"/>
    <property type="project" value="UniProtKB-KW"/>
</dbReference>
<evidence type="ECO:0000313" key="13">
    <source>
        <dbReference type="Proteomes" id="UP000490939"/>
    </source>
</evidence>
<proteinExistence type="inferred from homology"/>
<evidence type="ECO:0000313" key="10">
    <source>
        <dbReference type="EMBL" id="KAE9976279.1"/>
    </source>
</evidence>
<dbReference type="AlphaFoldDB" id="A0A8H3UWY6"/>
<evidence type="ECO:0000313" key="11">
    <source>
        <dbReference type="EMBL" id="KAE9987127.1"/>
    </source>
</evidence>
<dbReference type="Proteomes" id="UP000433883">
    <property type="component" value="Unassembled WGS sequence"/>
</dbReference>
<evidence type="ECO:0000256" key="7">
    <source>
        <dbReference type="ARBA" id="ARBA00025795"/>
    </source>
</evidence>
<gene>
    <name evidence="9" type="ORF">BLS_007847</name>
    <name evidence="11" type="ORF">EG327_003988</name>
    <name evidence="10" type="ORF">EG328_002688</name>
</gene>
<keyword evidence="13" id="KW-1185">Reference proteome</keyword>
<dbReference type="OrthoDB" id="407298at2759"/>
<keyword evidence="6" id="KW-0408">Iron</keyword>
<dbReference type="Proteomes" id="UP000447873">
    <property type="component" value="Unassembled WGS sequence"/>
</dbReference>
<accession>A0A8H3UWY6</accession>
<evidence type="ECO:0000256" key="6">
    <source>
        <dbReference type="ARBA" id="ARBA00023004"/>
    </source>
</evidence>
<dbReference type="GO" id="GO:0046872">
    <property type="term" value="F:metal ion binding"/>
    <property type="evidence" value="ECO:0007669"/>
    <property type="project" value="UniProtKB-KW"/>
</dbReference>
<dbReference type="SUPFAM" id="SSF47571">
    <property type="entry name" value="Cloroperoxidase"/>
    <property type="match status" value="1"/>
</dbReference>
<comment type="cofactor">
    <cofactor evidence="1">
        <name>heme b</name>
        <dbReference type="ChEBI" id="CHEBI:60344"/>
    </cofactor>
</comment>